<reference evidence="2 4" key="1">
    <citation type="submission" date="2016-01" db="EMBL/GenBank/DDBJ databases">
        <title>The new phylogeny of the genus Mycobacterium.</title>
        <authorList>
            <person name="Tarcisio F."/>
            <person name="Conor M."/>
            <person name="Antonella G."/>
            <person name="Elisabetta G."/>
            <person name="Giulia F.S."/>
            <person name="Sara T."/>
            <person name="Anna F."/>
            <person name="Clotilde B."/>
            <person name="Roberto B."/>
            <person name="Veronica D.S."/>
            <person name="Fabio R."/>
            <person name="Monica P."/>
            <person name="Olivier J."/>
            <person name="Enrico T."/>
            <person name="Nicola S."/>
        </authorList>
    </citation>
    <scope>NUCLEOTIDE SEQUENCE [LARGE SCALE GENOMIC DNA]</scope>
    <source>
        <strain evidence="2 4">DSM 44160</strain>
    </source>
</reference>
<accession>A0A1A6B7X6</accession>
<name>A0A1A6B7X6_MYCGO</name>
<evidence type="ECO:0000313" key="2">
    <source>
        <dbReference type="EMBL" id="ORV70536.1"/>
    </source>
</evidence>
<dbReference type="RefSeq" id="WP_065137092.1">
    <property type="nucleotide sequence ID" value="NZ_JACKSU010000134.1"/>
</dbReference>
<organism evidence="1 3">
    <name type="scientific">Mycobacterium gordonae</name>
    <dbReference type="NCBI Taxonomy" id="1778"/>
    <lineage>
        <taxon>Bacteria</taxon>
        <taxon>Bacillati</taxon>
        <taxon>Actinomycetota</taxon>
        <taxon>Actinomycetes</taxon>
        <taxon>Mycobacteriales</taxon>
        <taxon>Mycobacteriaceae</taxon>
        <taxon>Mycobacterium</taxon>
    </lineage>
</organism>
<dbReference type="NCBIfam" id="NF046112">
    <property type="entry name" value="MSMEG_6209_Nter"/>
    <property type="match status" value="1"/>
</dbReference>
<dbReference type="EMBL" id="LQOY01000226">
    <property type="protein sequence ID" value="ORV70536.1"/>
    <property type="molecule type" value="Genomic_DNA"/>
</dbReference>
<dbReference type="Gene3D" id="1.10.8.1060">
    <property type="entry name" value="Corynebacterium glutamicum thioredoxin-dependent arsenate reductase, N-terminal domain"/>
    <property type="match status" value="1"/>
</dbReference>
<reference evidence="1 3" key="2">
    <citation type="submission" date="2016-06" db="EMBL/GenBank/DDBJ databases">
        <authorList>
            <person name="Kjaerup R.B."/>
            <person name="Dalgaard T.S."/>
            <person name="Juul-Madsen H.R."/>
        </authorList>
    </citation>
    <scope>NUCLEOTIDE SEQUENCE [LARGE SCALE GENOMIC DNA]</scope>
    <source>
        <strain evidence="1 3">1245752.6</strain>
    </source>
</reference>
<sequence length="74" mass="8704">MPPRARIPEQTRIAEIERRLMEQFPEVNAEFLDEAVREHHSRFAASPIRDFIPLLVEKRVRQELTGLTHADRVS</sequence>
<dbReference type="Proteomes" id="UP000193928">
    <property type="component" value="Unassembled WGS sequence"/>
</dbReference>
<comment type="caution">
    <text evidence="1">The sequence shown here is derived from an EMBL/GenBank/DDBJ whole genome shotgun (WGS) entry which is preliminary data.</text>
</comment>
<dbReference type="Proteomes" id="UP000093757">
    <property type="component" value="Unassembled WGS sequence"/>
</dbReference>
<dbReference type="EMBL" id="MAEM01000519">
    <property type="protein sequence ID" value="OBR98439.1"/>
    <property type="molecule type" value="Genomic_DNA"/>
</dbReference>
<dbReference type="OrthoDB" id="4277148at2"/>
<gene>
    <name evidence="1" type="ORF">A9W98_35350</name>
    <name evidence="2" type="ORF">AWC08_05055</name>
</gene>
<keyword evidence="4" id="KW-1185">Reference proteome</keyword>
<protein>
    <submittedName>
        <fullName evidence="1">Uncharacterized protein</fullName>
    </submittedName>
</protein>
<proteinExistence type="predicted"/>
<evidence type="ECO:0000313" key="1">
    <source>
        <dbReference type="EMBL" id="OBR98439.1"/>
    </source>
</evidence>
<dbReference type="AlphaFoldDB" id="A0A1A6B7X6"/>
<evidence type="ECO:0000313" key="3">
    <source>
        <dbReference type="Proteomes" id="UP000093757"/>
    </source>
</evidence>
<evidence type="ECO:0000313" key="4">
    <source>
        <dbReference type="Proteomes" id="UP000193928"/>
    </source>
</evidence>